<feature type="compositionally biased region" description="Basic and acidic residues" evidence="6">
    <location>
        <begin position="702"/>
        <end position="723"/>
    </location>
</feature>
<evidence type="ECO:0000313" key="8">
    <source>
        <dbReference type="Proteomes" id="UP000515156"/>
    </source>
</evidence>
<dbReference type="GO" id="GO:0051018">
    <property type="term" value="F:protein kinase A binding"/>
    <property type="evidence" value="ECO:0007669"/>
    <property type="project" value="InterPro"/>
</dbReference>
<evidence type="ECO:0000259" key="7">
    <source>
        <dbReference type="PROSITE" id="PS51893"/>
    </source>
</evidence>
<feature type="region of interest" description="Disordered" evidence="6">
    <location>
        <begin position="1000"/>
        <end position="1027"/>
    </location>
</feature>
<protein>
    <submittedName>
        <fullName evidence="9">A-kinase anchor protein 12 isoform X1</fullName>
    </submittedName>
</protein>
<feature type="compositionally biased region" description="Polar residues" evidence="6">
    <location>
        <begin position="59"/>
        <end position="69"/>
    </location>
</feature>
<feature type="region of interest" description="Disordered" evidence="6">
    <location>
        <begin position="1796"/>
        <end position="1842"/>
    </location>
</feature>
<dbReference type="Proteomes" id="UP000515156">
    <property type="component" value="Chromosome 3"/>
</dbReference>
<feature type="compositionally biased region" description="Basic and acidic residues" evidence="6">
    <location>
        <begin position="174"/>
        <end position="202"/>
    </location>
</feature>
<evidence type="ECO:0000256" key="2">
    <source>
        <dbReference type="ARBA" id="ARBA00022553"/>
    </source>
</evidence>
<feature type="compositionally biased region" description="Basic and acidic residues" evidence="6">
    <location>
        <begin position="77"/>
        <end position="91"/>
    </location>
</feature>
<feature type="compositionally biased region" description="Basic and acidic residues" evidence="6">
    <location>
        <begin position="1672"/>
        <end position="1682"/>
    </location>
</feature>
<dbReference type="GO" id="GO:0005737">
    <property type="term" value="C:cytoplasm"/>
    <property type="evidence" value="ECO:0007669"/>
    <property type="project" value="TreeGrafter"/>
</dbReference>
<feature type="region of interest" description="Disordered" evidence="6">
    <location>
        <begin position="367"/>
        <end position="401"/>
    </location>
</feature>
<feature type="compositionally biased region" description="Low complexity" evidence="6">
    <location>
        <begin position="1005"/>
        <end position="1016"/>
    </location>
</feature>
<dbReference type="InParanoid" id="A0A6P7XP74"/>
<comment type="subcellular location">
    <subcellularLocation>
        <location evidence="1">Membrane</location>
        <topology evidence="1">Lipid-anchor</topology>
    </subcellularLocation>
</comment>
<feature type="region of interest" description="Disordered" evidence="6">
    <location>
        <begin position="160"/>
        <end position="266"/>
    </location>
</feature>
<gene>
    <name evidence="9" type="primary">AKAP12</name>
</gene>
<dbReference type="GO" id="GO:0007165">
    <property type="term" value="P:signal transduction"/>
    <property type="evidence" value="ECO:0007669"/>
    <property type="project" value="TreeGrafter"/>
</dbReference>
<sequence length="1842" mass="204180">MGIGSSAEQAESQARGEEVNAEPEPQRQEAQGAGDAKVLQKNGQLSSVNGTEEERLELTCQSGDANGQQEEAIIIDVEQREPANVTQKEESAGNMEVVPPEETDKGHVENGQKEAEEANEEMSMLEEKVEDLEQTSEPQSNEVGFKKVFKFVGFKFTMKKEKTDKSEPVQLLTVKKDEVEANGTHELEEVKSDMPEEAKPNEDMTDFVDTTDKASQSTDSPTHLLPEKTDEATNEPAEATDAAEQKEPNKSPESPTNPIVNETSSSFKKFFTQGWAGLRKKTSFKKSKEEEQQVAMKNEKEEQEEKKEVADILVEAVEEREVVVEKERPSGEEPLPQEAPESVTKDSRVSLNENQAEEYNIIENMELPTKEKLEQAEEEKLQQDEERKVSPAMMTETSVGTLDRKETEILVSTVEVTEKDQVADYKLAVGSLNFEQSSEVIPKVQEVESSNELPEAKEMSDSVIDCQIQQTDSSPEHTPAHKTVEGISSEADLLSSQEKIKLQGSPLKKLFTGSGLKRLSGKKQKGKKEEDSKVEEAAEHLHSSSEPSESQVADKGDSSPSSPEELAEVSSVEKALVDEAQIAETEGEGTTSDGERKKDGITTWASFKKLVTPKKRVKRPSESDKEDEPEKPKSATMSSTESAASVENQEENKISGEEQKPDKSTEETKRKVDSSVSWEALICVGASKKRGKKYSESDEDEAQKPLEESQKIDDEVIRSKEVEAPPTSGQDINQAQGSSSPEQAGSPSEGEGVSTWESFKRLVTPRKKSKTKMEDKSEESAAALNTEHSTSDGEPGKEESWVSFKKLIPGRKKKKSDGKQEYTSAEKVVEEAAGAEAAEEDSDVPAVVPLSEYEAAEQEKTEALQAIDAANIKREIAAQDVNNEEPSEGLMHAVTVTLVEGARAVTSIEERSPSWISATVTESIEQANECEEIQQSRHPTETKIIVEETIVTKTIPQTTKEISEDLLTSEMEITQEAVTALEEAAEISCAEETTEMVSAVSQLSESPVTTEETTPVQEEEESQKSLEDLKKETQEILQEVAEKVRLSEEACMETEVKDERSEEVNIVQSSVFIEGFEQKEAKTAETGKVECSSRSTEGIKEVEESISEGESKMIFETYCLTEKCVPEFGNYEVNHEGTILCEKQNDLHEETIKHQSAEEREKILKVEKKQDVKENIFYSTTTVTSTVELQPEVKMDIETVKQKQKTSAQHDRPTVNDVAQSEITDEGRLEMGSKSASVVCEAKSECTKDLSELAVSLSSLKSKPIEEAQGKASVKTETIQEQVSLVSAMEDGITEKFQEETCHQGKRTEQLEPLVQAAKLMTENSGTEEVIKQESMEPVKSLQELKLAQKSAVMREPEEIKESECEETSAVLQCAHTIKEEKAEEELYHVPEDQTKVFDVQQEAGSVTVLKEQVIRNCEINEDLCDCEISEFKGVACSVPVEEVTDGLEDANVTEIPKVERKEARRASIPVTAAAVEEQVVAETAALIQTYMETVKTVDVDEDFTVLQADDQAAESKKPAIESMSQTAATIVDAAIEAATIGLSDVGLGSSTLAQKHEESAEKDAELQEERKQSQVEVEMQKNESTFTVIQKIVQTTVKVEEKTEETIHTEISSVPLDVKTTVAQVPEFQETLQMDELAVVKCTEKTLASEEEDVHQSNAINYIVAEKVSEEQNSVEHTKDEDISEESGVTSQEQKLIPQAQVGEHVHEDIKQLTKDASDVPKREQEEPSQQEAKPKLVSECKGETQTEKVTSENLADRRHVVDTGISKEKSREFQDLVEQNLKVKDVDQFAETQEQLSQQVEERKQMLSQTEAKMDVLHEVHSQEDESLERTKEQSQSTES</sequence>
<feature type="compositionally biased region" description="Polar residues" evidence="6">
    <location>
        <begin position="1"/>
        <end position="12"/>
    </location>
</feature>
<feature type="region of interest" description="Disordered" evidence="6">
    <location>
        <begin position="511"/>
        <end position="846"/>
    </location>
</feature>
<proteinExistence type="predicted"/>
<feature type="region of interest" description="Disordered" evidence="6">
    <location>
        <begin position="1672"/>
        <end position="1695"/>
    </location>
</feature>
<feature type="compositionally biased region" description="Polar residues" evidence="6">
    <location>
        <begin position="727"/>
        <end position="746"/>
    </location>
</feature>
<feature type="compositionally biased region" description="Acidic residues" evidence="6">
    <location>
        <begin position="117"/>
        <end position="134"/>
    </location>
</feature>
<dbReference type="CTD" id="9590"/>
<feature type="region of interest" description="Disordered" evidence="6">
    <location>
        <begin position="1"/>
        <end position="139"/>
    </location>
</feature>
<keyword evidence="3" id="KW-0112">Calmodulin-binding</keyword>
<dbReference type="RefSeq" id="XP_030054338.1">
    <property type="nucleotide sequence ID" value="XM_030198478.1"/>
</dbReference>
<evidence type="ECO:0000313" key="9">
    <source>
        <dbReference type="RefSeq" id="XP_030054338.1"/>
    </source>
</evidence>
<feature type="compositionally biased region" description="Basic and acidic residues" evidence="6">
    <location>
        <begin position="1734"/>
        <end position="1772"/>
    </location>
</feature>
<accession>A0A6P7XP74</accession>
<feature type="region of interest" description="Disordered" evidence="6">
    <location>
        <begin position="321"/>
        <end position="353"/>
    </location>
</feature>
<dbReference type="PANTHER" id="PTHR23209">
    <property type="entry name" value="A-KINASE ANCHOR PROTEIN 12"/>
    <property type="match status" value="1"/>
</dbReference>
<keyword evidence="2" id="KW-0597">Phosphoprotein</keyword>
<dbReference type="GO" id="GO:0090036">
    <property type="term" value="P:regulation of protein kinase C signaling"/>
    <property type="evidence" value="ECO:0007669"/>
    <property type="project" value="InterPro"/>
</dbReference>
<dbReference type="InterPro" id="IPR028540">
    <property type="entry name" value="AKAP12"/>
</dbReference>
<feature type="domain" description="A kinase-anchoring proteins AKAP-5 and AKAP-12 calmodulin (CaM)-binding" evidence="7">
    <location>
        <begin position="753"/>
        <end position="773"/>
    </location>
</feature>
<dbReference type="GO" id="GO:0005516">
    <property type="term" value="F:calmodulin binding"/>
    <property type="evidence" value="ECO:0007669"/>
    <property type="project" value="UniProtKB-KW"/>
</dbReference>
<dbReference type="OrthoDB" id="8931760at2759"/>
<feature type="compositionally biased region" description="Polar residues" evidence="6">
    <location>
        <begin position="251"/>
        <end position="266"/>
    </location>
</feature>
<feature type="compositionally biased region" description="Basic and acidic residues" evidence="6">
    <location>
        <begin position="368"/>
        <end position="389"/>
    </location>
</feature>
<feature type="region of interest" description="Disordered" evidence="6">
    <location>
        <begin position="1555"/>
        <end position="1574"/>
    </location>
</feature>
<feature type="compositionally biased region" description="Basic and acidic residues" evidence="6">
    <location>
        <begin position="650"/>
        <end position="673"/>
    </location>
</feature>
<evidence type="ECO:0000256" key="4">
    <source>
        <dbReference type="ARBA" id="ARBA00023136"/>
    </source>
</evidence>
<feature type="region of interest" description="Disordered" evidence="6">
    <location>
        <begin position="1715"/>
        <end position="1772"/>
    </location>
</feature>
<keyword evidence="5" id="KW-0449">Lipoprotein</keyword>
<dbReference type="FunCoup" id="A0A6P7XP74">
    <property type="interactions" value="1029"/>
</dbReference>
<evidence type="ECO:0000256" key="5">
    <source>
        <dbReference type="ARBA" id="ARBA00023288"/>
    </source>
</evidence>
<feature type="compositionally biased region" description="Basic and acidic residues" evidence="6">
    <location>
        <begin position="619"/>
        <end position="633"/>
    </location>
</feature>
<dbReference type="GO" id="GO:0010739">
    <property type="term" value="P:positive regulation of protein kinase A signaling"/>
    <property type="evidence" value="ECO:0007669"/>
    <property type="project" value="InterPro"/>
</dbReference>
<feature type="compositionally biased region" description="Basic and acidic residues" evidence="6">
    <location>
        <begin position="1814"/>
        <end position="1835"/>
    </location>
</feature>
<dbReference type="PROSITE" id="PS51893">
    <property type="entry name" value="AKAP_CAM_BD"/>
    <property type="match status" value="3"/>
</dbReference>
<name>A0A6P7XP74_9AMPH</name>
<dbReference type="InterPro" id="IPR001573">
    <property type="entry name" value="AKAP_WSK"/>
</dbReference>
<dbReference type="KEGG" id="muo:115466903"/>
<feature type="domain" description="A kinase-anchoring proteins AKAP-5 and AKAP-12 calmodulin (CaM)-binding" evidence="7">
    <location>
        <begin position="601"/>
        <end position="621"/>
    </location>
</feature>
<feature type="compositionally biased region" description="Basic and acidic residues" evidence="6">
    <location>
        <begin position="102"/>
        <end position="116"/>
    </location>
</feature>
<dbReference type="Pfam" id="PF03832">
    <property type="entry name" value="WSK"/>
    <property type="match status" value="3"/>
</dbReference>
<feature type="compositionally biased region" description="Basic and acidic residues" evidence="6">
    <location>
        <begin position="1715"/>
        <end position="1727"/>
    </location>
</feature>
<dbReference type="GeneID" id="115466903"/>
<feature type="domain" description="A kinase-anchoring proteins AKAP-5 and AKAP-12 calmodulin (CaM)-binding" evidence="7">
    <location>
        <begin position="798"/>
        <end position="818"/>
    </location>
</feature>
<dbReference type="PANTHER" id="PTHR23209:SF4">
    <property type="entry name" value="A-KINASE ANCHOR PROTEIN 12"/>
    <property type="match status" value="1"/>
</dbReference>
<keyword evidence="4" id="KW-0472">Membrane</keyword>
<keyword evidence="8" id="KW-1185">Reference proteome</keyword>
<feature type="compositionally biased region" description="Basic and acidic residues" evidence="6">
    <location>
        <begin position="789"/>
        <end position="800"/>
    </location>
</feature>
<feature type="region of interest" description="Disordered" evidence="6">
    <location>
        <begin position="281"/>
        <end position="308"/>
    </location>
</feature>
<reference evidence="9" key="1">
    <citation type="submission" date="2025-08" db="UniProtKB">
        <authorList>
            <consortium name="RefSeq"/>
        </authorList>
    </citation>
    <scope>IDENTIFICATION</scope>
</reference>
<evidence type="ECO:0000256" key="1">
    <source>
        <dbReference type="ARBA" id="ARBA00004635"/>
    </source>
</evidence>
<feature type="compositionally biased region" description="Basic and acidic residues" evidence="6">
    <location>
        <begin position="527"/>
        <end position="543"/>
    </location>
</feature>
<feature type="compositionally biased region" description="Basic and acidic residues" evidence="6">
    <location>
        <begin position="321"/>
        <end position="331"/>
    </location>
</feature>
<feature type="compositionally biased region" description="Polar residues" evidence="6">
    <location>
        <begin position="41"/>
        <end position="50"/>
    </location>
</feature>
<dbReference type="GO" id="GO:0016020">
    <property type="term" value="C:membrane"/>
    <property type="evidence" value="ECO:0007669"/>
    <property type="project" value="UniProtKB-SubCell"/>
</dbReference>
<feature type="compositionally biased region" description="Basic and acidic residues" evidence="6">
    <location>
        <begin position="286"/>
        <end position="308"/>
    </location>
</feature>
<organism evidence="8 9">
    <name type="scientific">Microcaecilia unicolor</name>
    <dbReference type="NCBI Taxonomy" id="1415580"/>
    <lineage>
        <taxon>Eukaryota</taxon>
        <taxon>Metazoa</taxon>
        <taxon>Chordata</taxon>
        <taxon>Craniata</taxon>
        <taxon>Vertebrata</taxon>
        <taxon>Euteleostomi</taxon>
        <taxon>Amphibia</taxon>
        <taxon>Gymnophiona</taxon>
        <taxon>Siphonopidae</taxon>
        <taxon>Microcaecilia</taxon>
    </lineage>
</organism>
<evidence type="ECO:0000256" key="3">
    <source>
        <dbReference type="ARBA" id="ARBA00022860"/>
    </source>
</evidence>
<feature type="compositionally biased region" description="Low complexity" evidence="6">
    <location>
        <begin position="634"/>
        <end position="645"/>
    </location>
</feature>
<evidence type="ECO:0000256" key="6">
    <source>
        <dbReference type="SAM" id="MobiDB-lite"/>
    </source>
</evidence>